<dbReference type="InterPro" id="IPR004360">
    <property type="entry name" value="Glyas_Fos-R_dOase_dom"/>
</dbReference>
<dbReference type="AlphaFoldDB" id="A0A6P2C2B8"/>
<reference evidence="2 3" key="1">
    <citation type="submission" date="2018-11" db="EMBL/GenBank/DDBJ databases">
        <title>Trebonia kvetii gen.nov., sp.nov., a novel acidophilic actinobacterium, and proposal of the new actinobacterial family Treboniaceae fam. nov.</title>
        <authorList>
            <person name="Rapoport D."/>
            <person name="Sagova-Mareckova M."/>
            <person name="Sedlacek I."/>
            <person name="Provaznik J."/>
            <person name="Kralova S."/>
            <person name="Pavlinic D."/>
            <person name="Benes V."/>
            <person name="Kopecky J."/>
        </authorList>
    </citation>
    <scope>NUCLEOTIDE SEQUENCE [LARGE SCALE GENOMIC DNA]</scope>
    <source>
        <strain evidence="2 3">15Tr583</strain>
    </source>
</reference>
<sequence>MHAAQFILYVADQARARDFYRYVLAAEPTLDVPGMTEFELGGATLGLMPGADMEALLDGQVRAGVGQRCELYLRRGDAAAALGRAVDGGGRLLDDLRDRTWGERVGYVLDPDDHVLALAQAAGTAD</sequence>
<gene>
    <name evidence="2" type="ORF">EAS64_12200</name>
</gene>
<dbReference type="OrthoDB" id="9798430at2"/>
<keyword evidence="3" id="KW-1185">Reference proteome</keyword>
<proteinExistence type="predicted"/>
<dbReference type="EMBL" id="RPFW01000002">
    <property type="protein sequence ID" value="TVZ05328.1"/>
    <property type="molecule type" value="Genomic_DNA"/>
</dbReference>
<evidence type="ECO:0000259" key="1">
    <source>
        <dbReference type="PROSITE" id="PS51819"/>
    </source>
</evidence>
<dbReference type="PROSITE" id="PS51819">
    <property type="entry name" value="VOC"/>
    <property type="match status" value="1"/>
</dbReference>
<accession>A0A6P2C2B8</accession>
<name>A0A6P2C2B8_9ACTN</name>
<organism evidence="2 3">
    <name type="scientific">Trebonia kvetii</name>
    <dbReference type="NCBI Taxonomy" id="2480626"/>
    <lineage>
        <taxon>Bacteria</taxon>
        <taxon>Bacillati</taxon>
        <taxon>Actinomycetota</taxon>
        <taxon>Actinomycetes</taxon>
        <taxon>Streptosporangiales</taxon>
        <taxon>Treboniaceae</taxon>
        <taxon>Trebonia</taxon>
    </lineage>
</organism>
<evidence type="ECO:0000313" key="2">
    <source>
        <dbReference type="EMBL" id="TVZ05328.1"/>
    </source>
</evidence>
<dbReference type="Proteomes" id="UP000460272">
    <property type="component" value="Unassembled WGS sequence"/>
</dbReference>
<dbReference type="Gene3D" id="3.30.720.120">
    <property type="match status" value="1"/>
</dbReference>
<evidence type="ECO:0000313" key="3">
    <source>
        <dbReference type="Proteomes" id="UP000460272"/>
    </source>
</evidence>
<dbReference type="Pfam" id="PF00903">
    <property type="entry name" value="Glyoxalase"/>
    <property type="match status" value="1"/>
</dbReference>
<dbReference type="RefSeq" id="WP_145853031.1">
    <property type="nucleotide sequence ID" value="NZ_RPFW01000002.1"/>
</dbReference>
<dbReference type="InterPro" id="IPR037523">
    <property type="entry name" value="VOC_core"/>
</dbReference>
<dbReference type="Gene3D" id="3.30.720.110">
    <property type="match status" value="1"/>
</dbReference>
<protein>
    <submittedName>
        <fullName evidence="2">Glyoxalase</fullName>
    </submittedName>
</protein>
<dbReference type="InterPro" id="IPR029068">
    <property type="entry name" value="Glyas_Bleomycin-R_OHBP_Dase"/>
</dbReference>
<comment type="caution">
    <text evidence="2">The sequence shown here is derived from an EMBL/GenBank/DDBJ whole genome shotgun (WGS) entry which is preliminary data.</text>
</comment>
<feature type="domain" description="VOC" evidence="1">
    <location>
        <begin position="2"/>
        <end position="121"/>
    </location>
</feature>
<dbReference type="SUPFAM" id="SSF54593">
    <property type="entry name" value="Glyoxalase/Bleomycin resistance protein/Dihydroxybiphenyl dioxygenase"/>
    <property type="match status" value="1"/>
</dbReference>